<keyword evidence="5 6" id="KW-0111">Calcium/phospholipid-binding</keyword>
<dbReference type="PROSITE" id="PS00223">
    <property type="entry name" value="ANNEXIN_1"/>
    <property type="match status" value="2"/>
</dbReference>
<dbReference type="FunFam" id="1.10.220.10:FF:000002">
    <property type="entry name" value="Annexin"/>
    <property type="match status" value="1"/>
</dbReference>
<dbReference type="GO" id="GO:0005634">
    <property type="term" value="C:nucleus"/>
    <property type="evidence" value="ECO:0007669"/>
    <property type="project" value="TreeGrafter"/>
</dbReference>
<keyword evidence="2 6" id="KW-0677">Repeat</keyword>
<dbReference type="Proteomes" id="UP000002852">
    <property type="component" value="Unassembled WGS sequence"/>
</dbReference>
<dbReference type="InterPro" id="IPR018252">
    <property type="entry name" value="Annexin_repeat_CS"/>
</dbReference>
<sequence length="374" mass="41333">MSAWSDLELLLDSPSSLTVTSTARGTVKDKANFKPEDDVAALRKAIEGLGTTEKTLIDVLTQRSNAQRQLIDTAYQKATGRTLVADLKGDTHGDFEDLLVALVTPPAVYDCHEVMKAIKGSGTTESTLTEIFASRSNKQIKAMTDVYLKGRSLKNKSLNVVNSFLCCKMIVKVFTIFSRLCCFIPETGRLMRDDLKSEVSGDYGKAVLILAEGKKDESTNVDTAKAKADAKILYEAGEKKWGTDEAKFIDILCQRSVPQLRQTLIEYKNISKKTLQESIESEMSGDLEELLVAVVKCVKNAPAYFAERLFKAMKGAGTTESTLTRILVSRSEIDLMDIKEEYKKLFGYTLYSQLESEVSGNYGETLKKLCGQDG</sequence>
<dbReference type="Gene3D" id="1.10.220.10">
    <property type="entry name" value="Annexin"/>
    <property type="match status" value="4"/>
</dbReference>
<dbReference type="SMART" id="SM00335">
    <property type="entry name" value="ANX"/>
    <property type="match status" value="4"/>
</dbReference>
<dbReference type="InterPro" id="IPR002390">
    <property type="entry name" value="ANX3"/>
</dbReference>
<evidence type="ECO:0000313" key="7">
    <source>
        <dbReference type="Ensembl" id="ENSXMAP00000023312.1"/>
    </source>
</evidence>
<reference evidence="8" key="1">
    <citation type="submission" date="2012-01" db="EMBL/GenBank/DDBJ databases">
        <authorList>
            <person name="Walter R."/>
            <person name="Schartl M."/>
            <person name="Warren W."/>
        </authorList>
    </citation>
    <scope>NUCLEOTIDE SEQUENCE [LARGE SCALE GENOMIC DNA]</scope>
    <source>
        <strain evidence="8">JP 163 A</strain>
    </source>
</reference>
<dbReference type="GO" id="GO:0001786">
    <property type="term" value="F:phosphatidylserine binding"/>
    <property type="evidence" value="ECO:0007669"/>
    <property type="project" value="TreeGrafter"/>
</dbReference>
<dbReference type="PRINTS" id="PR00196">
    <property type="entry name" value="ANNEXIN"/>
</dbReference>
<evidence type="ECO:0000256" key="3">
    <source>
        <dbReference type="ARBA" id="ARBA00022837"/>
    </source>
</evidence>
<dbReference type="InParanoid" id="A0A3B5PXL9"/>
<dbReference type="GO" id="GO:0005737">
    <property type="term" value="C:cytoplasm"/>
    <property type="evidence" value="ECO:0007669"/>
    <property type="project" value="TreeGrafter"/>
</dbReference>
<dbReference type="GO" id="GO:0012506">
    <property type="term" value="C:vesicle membrane"/>
    <property type="evidence" value="ECO:0007669"/>
    <property type="project" value="TreeGrafter"/>
</dbReference>
<evidence type="ECO:0000313" key="8">
    <source>
        <dbReference type="Proteomes" id="UP000002852"/>
    </source>
</evidence>
<dbReference type="AlphaFoldDB" id="A0A3B5PXL9"/>
<dbReference type="Ensembl" id="ENSXMAT00000029761.1">
    <property type="protein sequence ID" value="ENSXMAP00000023312.1"/>
    <property type="gene ID" value="ENSXMAG00000001313.2"/>
</dbReference>
<dbReference type="PANTHER" id="PTHR10502">
    <property type="entry name" value="ANNEXIN"/>
    <property type="match status" value="1"/>
</dbReference>
<dbReference type="InterPro" id="IPR001464">
    <property type="entry name" value="Annexin"/>
</dbReference>
<evidence type="ECO:0000256" key="4">
    <source>
        <dbReference type="ARBA" id="ARBA00023216"/>
    </source>
</evidence>
<reference evidence="7" key="3">
    <citation type="submission" date="2025-08" db="UniProtKB">
        <authorList>
            <consortium name="Ensembl"/>
        </authorList>
    </citation>
    <scope>IDENTIFICATION</scope>
    <source>
        <strain evidence="7">JP 163 A</strain>
    </source>
</reference>
<comment type="similarity">
    <text evidence="1 6">Belongs to the annexin family.</text>
</comment>
<dbReference type="PROSITE" id="PS51897">
    <property type="entry name" value="ANNEXIN_2"/>
    <property type="match status" value="4"/>
</dbReference>
<dbReference type="InterPro" id="IPR018502">
    <property type="entry name" value="Annexin_repeat"/>
</dbReference>
<keyword evidence="3 6" id="KW-0106">Calcium</keyword>
<evidence type="ECO:0000256" key="2">
    <source>
        <dbReference type="ARBA" id="ARBA00022737"/>
    </source>
</evidence>
<protein>
    <recommendedName>
        <fullName evidence="6">Annexin</fullName>
    </recommendedName>
</protein>
<dbReference type="GO" id="GO:0005509">
    <property type="term" value="F:calcium ion binding"/>
    <property type="evidence" value="ECO:0007669"/>
    <property type="project" value="InterPro"/>
</dbReference>
<evidence type="ECO:0000256" key="1">
    <source>
        <dbReference type="ARBA" id="ARBA00007831"/>
    </source>
</evidence>
<evidence type="ECO:0000256" key="6">
    <source>
        <dbReference type="RuleBase" id="RU003540"/>
    </source>
</evidence>
<organism evidence="7 8">
    <name type="scientific">Xiphophorus maculatus</name>
    <name type="common">Southern platyfish</name>
    <name type="synonym">Platypoecilus maculatus</name>
    <dbReference type="NCBI Taxonomy" id="8083"/>
    <lineage>
        <taxon>Eukaryota</taxon>
        <taxon>Metazoa</taxon>
        <taxon>Chordata</taxon>
        <taxon>Craniata</taxon>
        <taxon>Vertebrata</taxon>
        <taxon>Euteleostomi</taxon>
        <taxon>Actinopterygii</taxon>
        <taxon>Neopterygii</taxon>
        <taxon>Teleostei</taxon>
        <taxon>Neoteleostei</taxon>
        <taxon>Acanthomorphata</taxon>
        <taxon>Ovalentaria</taxon>
        <taxon>Atherinomorphae</taxon>
        <taxon>Cyprinodontiformes</taxon>
        <taxon>Poeciliidae</taxon>
        <taxon>Poeciliinae</taxon>
        <taxon>Xiphophorus</taxon>
    </lineage>
</organism>
<reference evidence="7" key="4">
    <citation type="submission" date="2025-09" db="UniProtKB">
        <authorList>
            <consortium name="Ensembl"/>
        </authorList>
    </citation>
    <scope>IDENTIFICATION</scope>
    <source>
        <strain evidence="7">JP 163 A</strain>
    </source>
</reference>
<dbReference type="PRINTS" id="PR00199">
    <property type="entry name" value="ANNEXINIII"/>
</dbReference>
<dbReference type="Pfam" id="PF00191">
    <property type="entry name" value="Annexin"/>
    <property type="match status" value="4"/>
</dbReference>
<dbReference type="PANTHER" id="PTHR10502:SF25">
    <property type="entry name" value="ANNEXIN A3"/>
    <property type="match status" value="1"/>
</dbReference>
<name>A0A3B5PXL9_XIPMA</name>
<dbReference type="GO" id="GO:0005886">
    <property type="term" value="C:plasma membrane"/>
    <property type="evidence" value="ECO:0007669"/>
    <property type="project" value="TreeGrafter"/>
</dbReference>
<reference evidence="8" key="2">
    <citation type="journal article" date="2013" name="Nat. Genet.">
        <title>The genome of the platyfish, Xiphophorus maculatus, provides insights into evolutionary adaptation and several complex traits.</title>
        <authorList>
            <person name="Schartl M."/>
            <person name="Walter R.B."/>
            <person name="Shen Y."/>
            <person name="Garcia T."/>
            <person name="Catchen J."/>
            <person name="Amores A."/>
            <person name="Braasch I."/>
            <person name="Chalopin D."/>
            <person name="Volff J.N."/>
            <person name="Lesch K.P."/>
            <person name="Bisazza A."/>
            <person name="Minx P."/>
            <person name="Hillier L."/>
            <person name="Wilson R.K."/>
            <person name="Fuerstenberg S."/>
            <person name="Boore J."/>
            <person name="Searle S."/>
            <person name="Postlethwait J.H."/>
            <person name="Warren W.C."/>
        </authorList>
    </citation>
    <scope>NUCLEOTIDE SEQUENCE [LARGE SCALE GENOMIC DNA]</scope>
    <source>
        <strain evidence="8">JP 163 A</strain>
    </source>
</reference>
<dbReference type="InterPro" id="IPR037104">
    <property type="entry name" value="Annexin_sf"/>
</dbReference>
<dbReference type="FunFam" id="1.10.220.10:FF:000004">
    <property type="entry name" value="Annexin"/>
    <property type="match status" value="1"/>
</dbReference>
<dbReference type="GO" id="GO:0005544">
    <property type="term" value="F:calcium-dependent phospholipid binding"/>
    <property type="evidence" value="ECO:0007669"/>
    <property type="project" value="UniProtKB-KW"/>
</dbReference>
<comment type="domain">
    <text evidence="6">A pair of annexin repeats may form one binding site for calcium and phospholipid.</text>
</comment>
<dbReference type="FunFam" id="1.10.220.10:FF:000001">
    <property type="entry name" value="Annexin"/>
    <property type="match status" value="1"/>
</dbReference>
<keyword evidence="8" id="KW-1185">Reference proteome</keyword>
<keyword evidence="4 6" id="KW-0041">Annexin</keyword>
<evidence type="ECO:0000256" key="5">
    <source>
        <dbReference type="ARBA" id="ARBA00023302"/>
    </source>
</evidence>
<dbReference type="STRING" id="8083.ENSXMAP00000023312"/>
<dbReference type="GeneTree" id="ENSGT00940000159174"/>
<dbReference type="FunCoup" id="A0A3B5PXL9">
    <property type="interactions" value="814"/>
</dbReference>
<dbReference type="OMA" id="DYNSRFM"/>
<proteinExistence type="inferred from homology"/>
<dbReference type="SUPFAM" id="SSF47874">
    <property type="entry name" value="Annexin"/>
    <property type="match status" value="1"/>
</dbReference>
<accession>A0A3B5PXL9</accession>
<dbReference type="GO" id="GO:0004859">
    <property type="term" value="F:phospholipase inhibitor activity"/>
    <property type="evidence" value="ECO:0007669"/>
    <property type="project" value="InterPro"/>
</dbReference>